<dbReference type="Proteomes" id="UP000800235">
    <property type="component" value="Unassembled WGS sequence"/>
</dbReference>
<evidence type="ECO:0000313" key="3">
    <source>
        <dbReference type="Proteomes" id="UP000800235"/>
    </source>
</evidence>
<feature type="compositionally biased region" description="Polar residues" evidence="1">
    <location>
        <begin position="208"/>
        <end position="217"/>
    </location>
</feature>
<feature type="compositionally biased region" description="Polar residues" evidence="1">
    <location>
        <begin position="752"/>
        <end position="763"/>
    </location>
</feature>
<feature type="region of interest" description="Disordered" evidence="1">
    <location>
        <begin position="406"/>
        <end position="534"/>
    </location>
</feature>
<protein>
    <submittedName>
        <fullName evidence="2">Uncharacterized protein</fullName>
    </submittedName>
</protein>
<dbReference type="EMBL" id="MU007016">
    <property type="protein sequence ID" value="KAF2434515.1"/>
    <property type="molecule type" value="Genomic_DNA"/>
</dbReference>
<accession>A0A9P4NY09</accession>
<feature type="region of interest" description="Disordered" evidence="1">
    <location>
        <begin position="751"/>
        <end position="772"/>
    </location>
</feature>
<feature type="compositionally biased region" description="Basic and acidic residues" evidence="1">
    <location>
        <begin position="573"/>
        <end position="583"/>
    </location>
</feature>
<evidence type="ECO:0000256" key="1">
    <source>
        <dbReference type="SAM" id="MobiDB-lite"/>
    </source>
</evidence>
<dbReference type="AlphaFoldDB" id="A0A9P4NY09"/>
<feature type="compositionally biased region" description="Polar residues" evidence="1">
    <location>
        <begin position="549"/>
        <end position="570"/>
    </location>
</feature>
<proteinExistence type="predicted"/>
<name>A0A9P4NY09_9PEZI</name>
<feature type="compositionally biased region" description="Basic and acidic residues" evidence="1">
    <location>
        <begin position="525"/>
        <end position="534"/>
    </location>
</feature>
<feature type="compositionally biased region" description="Basic and acidic residues" evidence="1">
    <location>
        <begin position="234"/>
        <end position="243"/>
    </location>
</feature>
<gene>
    <name evidence="2" type="ORF">EJ08DRAFT_469385</name>
</gene>
<feature type="region of interest" description="Disordered" evidence="1">
    <location>
        <begin position="549"/>
        <end position="608"/>
    </location>
</feature>
<dbReference type="OrthoDB" id="5367052at2759"/>
<comment type="caution">
    <text evidence="2">The sequence shown here is derived from an EMBL/GenBank/DDBJ whole genome shotgun (WGS) entry which is preliminary data.</text>
</comment>
<keyword evidence="3" id="KW-1185">Reference proteome</keyword>
<sequence>MPAGHEPVPPAPPASRRSASTGALSANQYVPPRGQPFRTQHAALPGPPPGPPPSSSRSASMSRASDEDLLPISIASDMGNNAVPIIAPPIRRPHHRGTQLGPVPPTPADWTEFPLSPLPPQMRKPSPHPLSVETGSGNEPHPEPVQLTPATSLPSAPPRESSVKPIRERRSESRAARGKSGDFSTTESGHNPFVLSPESADAKPANLVLTSPNSGMSRQPAVKKARASPIVSRFEGRGKDAVRPDQASTPPFSPATEPKNAFTRSPALPTKALPTPPPQSSSSQLFLSPSGSLGIRSPDERPISHILHTPHLEDLDSKSPPLIPQNVSQLDAALGSSSSDQFTQQAMDRHRAFLRRESQAVSDSERLALFANYMVTESRIRRDRYSAAFALMEASDIMDLTRNLWRSQQPSPSTNTDHGSSFPTPVRPGPSRADSIDSFASMSSPPSSAHTNFTPRTEPESPGSACSSNGGAPDKNMWTRHQPVLSPIPSMAMSTVPDPDEEESRGRAPSRWWESSAGSAGAGQRIERSKRESKYMGLRPEALATLQWQEEPSPSLHSNSTPRTVSQQTGEYPPEKVGWHEELDAGPAATPTYLRPSVPSTPDPHKLDVSRLVTLPPPYPRHYPAMHNNHPDLETLRSNLEHLRDLDDVSRPKEIFCTKVSQRRELQAQELNDRHAQMRHNIQEQLQLGQMSYADAAVAEENFSAEEARNAHRNVQEEFNHFQPEVMTPLHALLSERITKATAGLTQIRAGLSTSADNPSPNHTQEEGDEKPELLEKLNLLKWLFEARESLHKELFVLEGEKNERYREVIMMPFRSPGNEDKLQHAEAFFDSDRQERKLAFEKATLKRFEEFAKIVEENVMRGVEDQLNAFWDIAPPLLAVVQRVPHDLRDFEIQIPEMEYEDNPQYHDYPLQYLFSLLTHTEKSAYQFIESQINLMCLLHEAHTGVMAAGIRLLETQRCGDGEDWKDVTSEMGECRKAEEGRLTMELKDKVETVESQWREALGSGLGEVKQRVENFLVGTGGWDDGLLE</sequence>
<reference evidence="2" key="1">
    <citation type="journal article" date="2020" name="Stud. Mycol.">
        <title>101 Dothideomycetes genomes: a test case for predicting lifestyles and emergence of pathogens.</title>
        <authorList>
            <person name="Haridas S."/>
            <person name="Albert R."/>
            <person name="Binder M."/>
            <person name="Bloem J."/>
            <person name="Labutti K."/>
            <person name="Salamov A."/>
            <person name="Andreopoulos B."/>
            <person name="Baker S."/>
            <person name="Barry K."/>
            <person name="Bills G."/>
            <person name="Bluhm B."/>
            <person name="Cannon C."/>
            <person name="Castanera R."/>
            <person name="Culley D."/>
            <person name="Daum C."/>
            <person name="Ezra D."/>
            <person name="Gonzalez J."/>
            <person name="Henrissat B."/>
            <person name="Kuo A."/>
            <person name="Liang C."/>
            <person name="Lipzen A."/>
            <person name="Lutzoni F."/>
            <person name="Magnuson J."/>
            <person name="Mondo S."/>
            <person name="Nolan M."/>
            <person name="Ohm R."/>
            <person name="Pangilinan J."/>
            <person name="Park H.-J."/>
            <person name="Ramirez L."/>
            <person name="Alfaro M."/>
            <person name="Sun H."/>
            <person name="Tritt A."/>
            <person name="Yoshinaga Y."/>
            <person name="Zwiers L.-H."/>
            <person name="Turgeon B."/>
            <person name="Goodwin S."/>
            <person name="Spatafora J."/>
            <person name="Crous P."/>
            <person name="Grigoriev I."/>
        </authorList>
    </citation>
    <scope>NUCLEOTIDE SEQUENCE</scope>
    <source>
        <strain evidence="2">CBS 130266</strain>
    </source>
</reference>
<feature type="compositionally biased region" description="Pro residues" evidence="1">
    <location>
        <begin position="45"/>
        <end position="54"/>
    </location>
</feature>
<feature type="compositionally biased region" description="Low complexity" evidence="1">
    <location>
        <begin position="280"/>
        <end position="294"/>
    </location>
</feature>
<feature type="compositionally biased region" description="Basic and acidic residues" evidence="1">
    <location>
        <begin position="161"/>
        <end position="175"/>
    </location>
</feature>
<feature type="compositionally biased region" description="Polar residues" evidence="1">
    <location>
        <begin position="406"/>
        <end position="423"/>
    </location>
</feature>
<organism evidence="2 3">
    <name type="scientific">Tothia fuscella</name>
    <dbReference type="NCBI Taxonomy" id="1048955"/>
    <lineage>
        <taxon>Eukaryota</taxon>
        <taxon>Fungi</taxon>
        <taxon>Dikarya</taxon>
        <taxon>Ascomycota</taxon>
        <taxon>Pezizomycotina</taxon>
        <taxon>Dothideomycetes</taxon>
        <taxon>Pleosporomycetidae</taxon>
        <taxon>Venturiales</taxon>
        <taxon>Cylindrosympodiaceae</taxon>
        <taxon>Tothia</taxon>
    </lineage>
</organism>
<evidence type="ECO:0000313" key="2">
    <source>
        <dbReference type="EMBL" id="KAF2434515.1"/>
    </source>
</evidence>
<feature type="region of interest" description="Disordered" evidence="1">
    <location>
        <begin position="1"/>
        <end position="301"/>
    </location>
</feature>
<feature type="compositionally biased region" description="Low complexity" evidence="1">
    <location>
        <begin position="436"/>
        <end position="449"/>
    </location>
</feature>